<reference evidence="1" key="2">
    <citation type="submission" date="2020-09" db="EMBL/GenBank/DDBJ databases">
        <authorList>
            <person name="Sun Q."/>
            <person name="Zhou Y."/>
        </authorList>
    </citation>
    <scope>NUCLEOTIDE SEQUENCE</scope>
    <source>
        <strain evidence="1">CGMCC 1.15179</strain>
    </source>
</reference>
<organism evidence="1 2">
    <name type="scientific">Marinithermofilum abyssi</name>
    <dbReference type="NCBI Taxonomy" id="1571185"/>
    <lineage>
        <taxon>Bacteria</taxon>
        <taxon>Bacillati</taxon>
        <taxon>Bacillota</taxon>
        <taxon>Bacilli</taxon>
        <taxon>Bacillales</taxon>
        <taxon>Thermoactinomycetaceae</taxon>
        <taxon>Marinithermofilum</taxon>
    </lineage>
</organism>
<gene>
    <name evidence="1" type="ORF">GCM10011571_15530</name>
</gene>
<comment type="caution">
    <text evidence="1">The sequence shown here is derived from an EMBL/GenBank/DDBJ whole genome shotgun (WGS) entry which is preliminary data.</text>
</comment>
<name>A0A8J2VIB8_9BACL</name>
<protein>
    <submittedName>
        <fullName evidence="1">Uncharacterized protein</fullName>
    </submittedName>
</protein>
<dbReference type="Proteomes" id="UP000625210">
    <property type="component" value="Unassembled WGS sequence"/>
</dbReference>
<evidence type="ECO:0000313" key="1">
    <source>
        <dbReference type="EMBL" id="GGE14898.1"/>
    </source>
</evidence>
<dbReference type="RefSeq" id="WP_188647310.1">
    <property type="nucleotide sequence ID" value="NZ_BMHQ01000004.1"/>
</dbReference>
<dbReference type="AlphaFoldDB" id="A0A8J2VIB8"/>
<proteinExistence type="predicted"/>
<evidence type="ECO:0000313" key="2">
    <source>
        <dbReference type="Proteomes" id="UP000625210"/>
    </source>
</evidence>
<accession>A0A8J2VIB8</accession>
<reference evidence="1" key="1">
    <citation type="journal article" date="2014" name="Int. J. Syst. Evol. Microbiol.">
        <title>Complete genome sequence of Corynebacterium casei LMG S-19264T (=DSM 44701T), isolated from a smear-ripened cheese.</title>
        <authorList>
            <consortium name="US DOE Joint Genome Institute (JGI-PGF)"/>
            <person name="Walter F."/>
            <person name="Albersmeier A."/>
            <person name="Kalinowski J."/>
            <person name="Ruckert C."/>
        </authorList>
    </citation>
    <scope>NUCLEOTIDE SEQUENCE</scope>
    <source>
        <strain evidence="1">CGMCC 1.15179</strain>
    </source>
</reference>
<keyword evidence="2" id="KW-1185">Reference proteome</keyword>
<dbReference type="EMBL" id="BMHQ01000004">
    <property type="protein sequence ID" value="GGE14898.1"/>
    <property type="molecule type" value="Genomic_DNA"/>
</dbReference>
<sequence>MKVTRVQLHIEEEDFDLYEEELMRMGWSKMDSQAVFRKTFGETEVEVKEHIPTFSADLYFTVSARNEKGITMESIHAILDELSRADKTKD</sequence>